<keyword evidence="1" id="KW-0812">Transmembrane</keyword>
<keyword evidence="1" id="KW-1133">Transmembrane helix</keyword>
<dbReference type="RefSeq" id="WP_126557318.1">
    <property type="nucleotide sequence ID" value="NZ_BIFS01000002.1"/>
</dbReference>
<evidence type="ECO:0000313" key="2">
    <source>
        <dbReference type="EMBL" id="GCE24021.1"/>
    </source>
</evidence>
<feature type="transmembrane region" description="Helical" evidence="1">
    <location>
        <begin position="98"/>
        <end position="120"/>
    </location>
</feature>
<feature type="transmembrane region" description="Helical" evidence="1">
    <location>
        <begin position="126"/>
        <end position="143"/>
    </location>
</feature>
<feature type="transmembrane region" description="Helical" evidence="1">
    <location>
        <begin position="54"/>
        <end position="77"/>
    </location>
</feature>
<dbReference type="AlphaFoldDB" id="A0A402AY06"/>
<name>A0A402AY06_9CHLR</name>
<proteinExistence type="predicted"/>
<gene>
    <name evidence="2" type="ORF">KDK_78210</name>
</gene>
<dbReference type="EMBL" id="BIFS01000002">
    <property type="protein sequence ID" value="GCE24021.1"/>
    <property type="molecule type" value="Genomic_DNA"/>
</dbReference>
<evidence type="ECO:0000313" key="3">
    <source>
        <dbReference type="Proteomes" id="UP000287188"/>
    </source>
</evidence>
<evidence type="ECO:0000256" key="1">
    <source>
        <dbReference type="SAM" id="Phobius"/>
    </source>
</evidence>
<feature type="transmembrane region" description="Helical" evidence="1">
    <location>
        <begin position="183"/>
        <end position="202"/>
    </location>
</feature>
<feature type="transmembrane region" description="Helical" evidence="1">
    <location>
        <begin position="28"/>
        <end position="48"/>
    </location>
</feature>
<feature type="transmembrane region" description="Helical" evidence="1">
    <location>
        <begin position="150"/>
        <end position="171"/>
    </location>
</feature>
<keyword evidence="1" id="KW-0472">Membrane</keyword>
<accession>A0A402AY06</accession>
<protein>
    <submittedName>
        <fullName evidence="2">Uncharacterized protein</fullName>
    </submittedName>
</protein>
<sequence>MLETDTNSTITPGYTINRYAAVGRSIGMLWLLFAGTVFPFGFVFFGHITVLTWILGGIALCVFVLLMLLSFGHLRLARKVPMAEKTPENLSYARRLQRWFIGAIIFEIVGIILSVTILPMFHHAELELPVILLFIGIHEIPIARVFGVPAYLFMGVIWCLIIIAILIFVPSSTQINGYAAWDFLPTLICMLAAWITVAYLNVEGRRLMRNASAQPAL</sequence>
<reference evidence="3" key="1">
    <citation type="submission" date="2018-12" db="EMBL/GenBank/DDBJ databases">
        <title>Tengunoibacter tsumagoiensis gen. nov., sp. nov., Dictyobacter kobayashii sp. nov., D. alpinus sp. nov., and D. joshuensis sp. nov. and description of Dictyobacteraceae fam. nov. within the order Ktedonobacterales isolated from Tengu-no-mugimeshi.</title>
        <authorList>
            <person name="Wang C.M."/>
            <person name="Zheng Y."/>
            <person name="Sakai Y."/>
            <person name="Toyoda A."/>
            <person name="Minakuchi Y."/>
            <person name="Abe K."/>
            <person name="Yokota A."/>
            <person name="Yabe S."/>
        </authorList>
    </citation>
    <scope>NUCLEOTIDE SEQUENCE [LARGE SCALE GENOMIC DNA]</scope>
    <source>
        <strain evidence="3">Uno11</strain>
    </source>
</reference>
<organism evidence="2 3">
    <name type="scientific">Dictyobacter kobayashii</name>
    <dbReference type="NCBI Taxonomy" id="2014872"/>
    <lineage>
        <taxon>Bacteria</taxon>
        <taxon>Bacillati</taxon>
        <taxon>Chloroflexota</taxon>
        <taxon>Ktedonobacteria</taxon>
        <taxon>Ktedonobacterales</taxon>
        <taxon>Dictyobacteraceae</taxon>
        <taxon>Dictyobacter</taxon>
    </lineage>
</organism>
<comment type="caution">
    <text evidence="2">The sequence shown here is derived from an EMBL/GenBank/DDBJ whole genome shotgun (WGS) entry which is preliminary data.</text>
</comment>
<dbReference type="Proteomes" id="UP000287188">
    <property type="component" value="Unassembled WGS sequence"/>
</dbReference>
<keyword evidence="3" id="KW-1185">Reference proteome</keyword>